<keyword evidence="1 3" id="KW-0456">Lyase</keyword>
<dbReference type="InterPro" id="IPR034593">
    <property type="entry name" value="DgoD-like"/>
</dbReference>
<evidence type="ECO:0000259" key="2">
    <source>
        <dbReference type="SMART" id="SM00922"/>
    </source>
</evidence>
<dbReference type="CDD" id="cd03316">
    <property type="entry name" value="MR_like"/>
    <property type="match status" value="1"/>
</dbReference>
<organism evidence="3 4">
    <name type="scientific">Candidatus Moanibacter tarae</name>
    <dbReference type="NCBI Taxonomy" id="2200854"/>
    <lineage>
        <taxon>Bacteria</taxon>
        <taxon>Pseudomonadati</taxon>
        <taxon>Verrucomicrobiota</taxon>
        <taxon>Opitutia</taxon>
        <taxon>Puniceicoccales</taxon>
        <taxon>Puniceicoccales incertae sedis</taxon>
        <taxon>Candidatus Moanibacter</taxon>
    </lineage>
</organism>
<dbReference type="PROSITE" id="PS00908">
    <property type="entry name" value="MR_MLE_1"/>
    <property type="match status" value="1"/>
</dbReference>
<dbReference type="InterPro" id="IPR036849">
    <property type="entry name" value="Enolase-like_C_sf"/>
</dbReference>
<dbReference type="Proteomes" id="UP000247465">
    <property type="component" value="Chromosome"/>
</dbReference>
<dbReference type="SUPFAM" id="SSF51604">
    <property type="entry name" value="Enolase C-terminal domain-like"/>
    <property type="match status" value="1"/>
</dbReference>
<dbReference type="SMART" id="SM00922">
    <property type="entry name" value="MR_MLE"/>
    <property type="match status" value="1"/>
</dbReference>
<dbReference type="SFLD" id="SFLDS00001">
    <property type="entry name" value="Enolase"/>
    <property type="match status" value="1"/>
</dbReference>
<dbReference type="InterPro" id="IPR029065">
    <property type="entry name" value="Enolase_C-like"/>
</dbReference>
<dbReference type="KEGG" id="mtar:DF168_00660"/>
<dbReference type="SFLD" id="SFLDG00179">
    <property type="entry name" value="mandelate_racemase"/>
    <property type="match status" value="1"/>
</dbReference>
<evidence type="ECO:0000313" key="4">
    <source>
        <dbReference type="Proteomes" id="UP000247465"/>
    </source>
</evidence>
<dbReference type="EC" id="4.2.1.6" evidence="3"/>
<proteinExistence type="predicted"/>
<evidence type="ECO:0000313" key="3">
    <source>
        <dbReference type="EMBL" id="AWT59470.1"/>
    </source>
</evidence>
<protein>
    <submittedName>
        <fullName evidence="3">D-galactonate dehydratase</fullName>
        <ecNumber evidence="3">4.2.1.6</ecNumber>
    </submittedName>
</protein>
<dbReference type="GO" id="GO:0008869">
    <property type="term" value="F:galactonate dehydratase activity"/>
    <property type="evidence" value="ECO:0007669"/>
    <property type="project" value="UniProtKB-EC"/>
</dbReference>
<dbReference type="SUPFAM" id="SSF54826">
    <property type="entry name" value="Enolase N-terminal domain-like"/>
    <property type="match status" value="1"/>
</dbReference>
<name>A0A2Z4AL08_9BACT</name>
<accession>A0A2Z4AL08</accession>
<feature type="domain" description="Mandelate racemase/muconate lactonizing enzyme C-terminal" evidence="2">
    <location>
        <begin position="130"/>
        <end position="241"/>
    </location>
</feature>
<dbReference type="Pfam" id="PF02746">
    <property type="entry name" value="MR_MLE_N"/>
    <property type="match status" value="1"/>
</dbReference>
<reference evidence="3 4" key="1">
    <citation type="submission" date="2018-06" db="EMBL/GenBank/DDBJ databases">
        <title>Draft Genome Sequence of a Novel Marine Bacterium Related to the Verrucomicrobia.</title>
        <authorList>
            <person name="Vosseberg J."/>
            <person name="Martijn J."/>
            <person name="Ettema T.J.G."/>
        </authorList>
    </citation>
    <scope>NUCLEOTIDE SEQUENCE [LARGE SCALE GENOMIC DNA]</scope>
    <source>
        <strain evidence="3">TARA_B100001123</strain>
    </source>
</reference>
<evidence type="ECO:0000256" key="1">
    <source>
        <dbReference type="ARBA" id="ARBA00023239"/>
    </source>
</evidence>
<dbReference type="GO" id="GO:0009063">
    <property type="term" value="P:amino acid catabolic process"/>
    <property type="evidence" value="ECO:0007669"/>
    <property type="project" value="InterPro"/>
</dbReference>
<dbReference type="Gene3D" id="3.30.390.10">
    <property type="entry name" value="Enolase-like, N-terminal domain"/>
    <property type="match status" value="1"/>
</dbReference>
<dbReference type="Pfam" id="PF13378">
    <property type="entry name" value="MR_MLE_C"/>
    <property type="match status" value="1"/>
</dbReference>
<dbReference type="AlphaFoldDB" id="A0A2Z4AL08"/>
<dbReference type="Gene3D" id="3.20.20.120">
    <property type="entry name" value="Enolase-like C-terminal domain"/>
    <property type="match status" value="1"/>
</dbReference>
<dbReference type="InterPro" id="IPR029017">
    <property type="entry name" value="Enolase-like_N"/>
</dbReference>
<dbReference type="InterPro" id="IPR013341">
    <property type="entry name" value="Mandelate_racemase_N_dom"/>
</dbReference>
<gene>
    <name evidence="3" type="primary">dgoD_6</name>
    <name evidence="3" type="ORF">DF168_00660</name>
</gene>
<sequence>MKITSVSTALLEPMPWVLVKVRTDEGLIGIGEAYHGAGVHQIAVDHRLMRPLIGQDPRNVDKLFRDMRNAMSASGFYQGAVMSAISGIEMALWDITGQSFGVPIWQLLGGKFRDRIRVYNDCHEGDDNTPKSWAEKAKAVEARGFDAIKFDIDPQPTQRDKYNRGISNENIDFFVNAVATIREALHPNTDLLIDAHWFYSPSDILKVAQGLESLNLLWLEDPIPPENIDVMAMVTRSTSLPICTGENFYTAHGFRELIEKQASDIISPDLAKSGGLLEGRKIADLANLYYIPYSPHNISGPIGTVAACHVCAAVENFQVLEFHHLDNELWNGLTIEQDLIIDGHITIPESPGLGVTLNENVAREACKEDLGFFE</sequence>
<dbReference type="PANTHER" id="PTHR48080:SF2">
    <property type="entry name" value="D-GALACTONATE DEHYDRATASE"/>
    <property type="match status" value="1"/>
</dbReference>
<dbReference type="EMBL" id="CP029803">
    <property type="protein sequence ID" value="AWT59470.1"/>
    <property type="molecule type" value="Genomic_DNA"/>
</dbReference>
<dbReference type="InterPro" id="IPR018110">
    <property type="entry name" value="Mandel_Rmase/mucon_lact_enz_CS"/>
</dbReference>
<dbReference type="InterPro" id="IPR013342">
    <property type="entry name" value="Mandelate_racemase_C"/>
</dbReference>
<dbReference type="PANTHER" id="PTHR48080">
    <property type="entry name" value="D-GALACTONATE DEHYDRATASE-RELATED"/>
    <property type="match status" value="1"/>
</dbReference>